<keyword evidence="2" id="KW-1185">Reference proteome</keyword>
<gene>
    <name evidence="1" type="ORF">KC19_10G134800</name>
</gene>
<dbReference type="AlphaFoldDB" id="A0A8T0GQ80"/>
<proteinExistence type="predicted"/>
<comment type="caution">
    <text evidence="1">The sequence shown here is derived from an EMBL/GenBank/DDBJ whole genome shotgun (WGS) entry which is preliminary data.</text>
</comment>
<accession>A0A8T0GQ80</accession>
<sequence>MDCSDIEDRRTCHNSIKLLLHIVHQAPPSTNFWILCIAYWLHQPNLQGKYLQAKHCRSRTTCLAQKHQKHELSQSSNCRTVPSLKLEQTQIRSLLISYAKSSRSRGY</sequence>
<name>A0A8T0GQ80_CERPU</name>
<organism evidence="1 2">
    <name type="scientific">Ceratodon purpureus</name>
    <name type="common">Fire moss</name>
    <name type="synonym">Dicranum purpureum</name>
    <dbReference type="NCBI Taxonomy" id="3225"/>
    <lineage>
        <taxon>Eukaryota</taxon>
        <taxon>Viridiplantae</taxon>
        <taxon>Streptophyta</taxon>
        <taxon>Embryophyta</taxon>
        <taxon>Bryophyta</taxon>
        <taxon>Bryophytina</taxon>
        <taxon>Bryopsida</taxon>
        <taxon>Dicranidae</taxon>
        <taxon>Pseudoditrichales</taxon>
        <taxon>Ditrichaceae</taxon>
        <taxon>Ceratodon</taxon>
    </lineage>
</organism>
<evidence type="ECO:0000313" key="2">
    <source>
        <dbReference type="Proteomes" id="UP000822688"/>
    </source>
</evidence>
<reference evidence="1" key="1">
    <citation type="submission" date="2020-06" db="EMBL/GenBank/DDBJ databases">
        <title>WGS assembly of Ceratodon purpureus strain R40.</title>
        <authorList>
            <person name="Carey S.B."/>
            <person name="Jenkins J."/>
            <person name="Shu S."/>
            <person name="Lovell J.T."/>
            <person name="Sreedasyam A."/>
            <person name="Maumus F."/>
            <person name="Tiley G.P."/>
            <person name="Fernandez-Pozo N."/>
            <person name="Barry K."/>
            <person name="Chen C."/>
            <person name="Wang M."/>
            <person name="Lipzen A."/>
            <person name="Daum C."/>
            <person name="Saski C.A."/>
            <person name="Payton A.C."/>
            <person name="Mcbreen J.C."/>
            <person name="Conrad R.E."/>
            <person name="Kollar L.M."/>
            <person name="Olsson S."/>
            <person name="Huttunen S."/>
            <person name="Landis J.B."/>
            <person name="Wickett N.J."/>
            <person name="Johnson M.G."/>
            <person name="Rensing S.A."/>
            <person name="Grimwood J."/>
            <person name="Schmutz J."/>
            <person name="Mcdaniel S.F."/>
        </authorList>
    </citation>
    <scope>NUCLEOTIDE SEQUENCE</scope>
    <source>
        <strain evidence="1">R40</strain>
    </source>
</reference>
<evidence type="ECO:0000313" key="1">
    <source>
        <dbReference type="EMBL" id="KAG0559858.1"/>
    </source>
</evidence>
<protein>
    <submittedName>
        <fullName evidence="1">Uncharacterized protein</fullName>
    </submittedName>
</protein>
<dbReference type="Proteomes" id="UP000822688">
    <property type="component" value="Chromosome 10"/>
</dbReference>
<dbReference type="EMBL" id="CM026431">
    <property type="protein sequence ID" value="KAG0559858.1"/>
    <property type="molecule type" value="Genomic_DNA"/>
</dbReference>